<evidence type="ECO:0000313" key="6">
    <source>
        <dbReference type="Proteomes" id="UP000219799"/>
    </source>
</evidence>
<dbReference type="SMART" id="SM00487">
    <property type="entry name" value="DEXDc"/>
    <property type="match status" value="1"/>
</dbReference>
<reference evidence="5 6" key="1">
    <citation type="submission" date="2016-06" db="EMBL/GenBank/DDBJ databases">
        <authorList>
            <consortium name="Pathogen Informatics"/>
        </authorList>
    </citation>
    <scope>NUCLEOTIDE SEQUENCE [LARGE SCALE GENOMIC DNA]</scope>
    <source>
        <strain evidence="5">PmlGA01</strain>
    </source>
</reference>
<keyword evidence="2 5" id="KW-0547">Nucleotide-binding</keyword>
<dbReference type="InterPro" id="IPR027417">
    <property type="entry name" value="P-loop_NTPase"/>
</dbReference>
<dbReference type="PROSITE" id="PS51192">
    <property type="entry name" value="HELICASE_ATP_BIND_1"/>
    <property type="match status" value="1"/>
</dbReference>
<feature type="compositionally biased region" description="Low complexity" evidence="3">
    <location>
        <begin position="1084"/>
        <end position="1113"/>
    </location>
</feature>
<organism evidence="5 6">
    <name type="scientific">Plasmodium malariae</name>
    <dbReference type="NCBI Taxonomy" id="5858"/>
    <lineage>
        <taxon>Eukaryota</taxon>
        <taxon>Sar</taxon>
        <taxon>Alveolata</taxon>
        <taxon>Apicomplexa</taxon>
        <taxon>Aconoidasida</taxon>
        <taxon>Haemosporida</taxon>
        <taxon>Plasmodiidae</taxon>
        <taxon>Plasmodium</taxon>
        <taxon>Plasmodium (Plasmodium)</taxon>
    </lineage>
</organism>
<dbReference type="Gene3D" id="3.40.50.300">
    <property type="entry name" value="P-loop containing nucleotide triphosphate hydrolases"/>
    <property type="match status" value="2"/>
</dbReference>
<evidence type="ECO:0000259" key="4">
    <source>
        <dbReference type="PROSITE" id="PS51192"/>
    </source>
</evidence>
<evidence type="ECO:0000256" key="3">
    <source>
        <dbReference type="SAM" id="MobiDB-lite"/>
    </source>
</evidence>
<dbReference type="InterPro" id="IPR014001">
    <property type="entry name" value="Helicase_ATP-bd"/>
</dbReference>
<dbReference type="GO" id="GO:0003724">
    <property type="term" value="F:RNA helicase activity"/>
    <property type="evidence" value="ECO:0007669"/>
    <property type="project" value="UniProtKB-EC"/>
</dbReference>
<dbReference type="EC" id="3.6.4.13" evidence="5"/>
<dbReference type="GO" id="GO:0003676">
    <property type="term" value="F:nucleic acid binding"/>
    <property type="evidence" value="ECO:0007669"/>
    <property type="project" value="InterPro"/>
</dbReference>
<dbReference type="Pfam" id="PF00270">
    <property type="entry name" value="DEAD"/>
    <property type="match status" value="1"/>
</dbReference>
<dbReference type="GO" id="GO:0005524">
    <property type="term" value="F:ATP binding"/>
    <property type="evidence" value="ECO:0007669"/>
    <property type="project" value="InterPro"/>
</dbReference>
<dbReference type="VEuPathDB" id="PlasmoDB:PmUG01_07014900"/>
<dbReference type="EMBL" id="LT594495">
    <property type="protein sequence ID" value="SBT70809.1"/>
    <property type="molecule type" value="Genomic_DNA"/>
</dbReference>
<feature type="region of interest" description="Disordered" evidence="3">
    <location>
        <begin position="1054"/>
        <end position="1115"/>
    </location>
</feature>
<dbReference type="PANTHER" id="PTHR44533">
    <property type="entry name" value="DEAD/H RNA HELICASE, PUTATIVE-RELATED"/>
    <property type="match status" value="1"/>
</dbReference>
<accession>A0A1C3KB75</accession>
<dbReference type="GO" id="GO:0005737">
    <property type="term" value="C:cytoplasm"/>
    <property type="evidence" value="ECO:0007669"/>
    <property type="project" value="TreeGrafter"/>
</dbReference>
<dbReference type="GO" id="GO:0016787">
    <property type="term" value="F:hydrolase activity"/>
    <property type="evidence" value="ECO:0007669"/>
    <property type="project" value="UniProtKB-KW"/>
</dbReference>
<keyword evidence="2 5" id="KW-0347">Helicase</keyword>
<dbReference type="Proteomes" id="UP000219799">
    <property type="component" value="Chromosome 7"/>
</dbReference>
<dbReference type="PANTHER" id="PTHR44533:SF4">
    <property type="entry name" value="DEAD_H RNA HELICASE, PUTATIVE-RELATED"/>
    <property type="match status" value="1"/>
</dbReference>
<sequence>MNLVINDYRINERTGMKVLRIAEDDSRNRYSFINDYTSNDFEDLEKIVNNENISVDCKIELCYSKLNSSIFDIFRIIADYNSLYIINGEGLIIHICMLLSKFYSFEYEENKNILSFTNSLNISSVIYYIEKVLSEFSLCNANFHIIFFNLFKIFFEKETQLFENYNLIRNVFIIHCKKNLIPYFIFDNWYNDDNYNIYLIKYKPLFMVVEDSSSFLYAFNKFYVSSTENDETLNAVTLKTTLVDNITSPVTADCDDVKRLEKEKNYKEYVRKKKIYDYYNEEIRELSICFYFLIINNILRDIKCVFLFNFESEKNTVNAFSINYKGINFRSVQKLNDESAVLFDTIFYGKNRGEEVKNRKANDDHLNNMLIISEDTKDYDLLYKDEGNIKEEEYRIRDIFLEEAKSDVIYLKNIVLKLFYEKNKANISLLDDKGKKYFFLILKLLLLHNYLIEKLNMKNLCLFDSQNMNGDIYNDGDDNILKMLKLFTEPHVIMYLDTYNFILRMLQIELYCDVLRNVRNTDFLNFFNASIVHNLLSFICFKLCKNIFTIDHEDFFFEDRDFFEKSFQKVSYDNLCFFPIDFSFLKDDINNIRKGRLTNIFNKCDEVSDINKNKEDITKVVEPSKEKSDEKNKTVNDKNTSGNNLNILNVNLVKIKNEFIETFFSIKDVVNNSNLDEDKKMYVKVNFINKCVEYDSEFFELLRMLHISERENVMDIFRSYINPSLYYRESESNTQVNEKYKVRNRQRGERRMAIIAKYFYISSLHHPIVISENHPWLKYYSYIVENLYDYLRDEKVKKGINARMKKMFDNSSDEEISSKDEKKQINYSRFNMFQIMDDIDEVSEINSELKCEKLNSKQDNKKICNDKGGRKIIKGSTNSVSRKDEILKRKEMSNEKKTYEVDLTRYNTLETKINKLSSDNDYAEMNTWSLDIISGFNRLVDVYNFNNVTNLIKNVDLQIKISMKVLSSMFDILMYTKLKNVKSSKQKSDAIKSVMLTYKLTNEIFSKFKENLTEKDVVQLQTVLLSLGFKNSSYNLFEEYVKIRMKIENDLKNDDGEKEKMSTNKKGKGKEKSKLKDVNKNKKGSAVASKNKGKKNNNVDGDNGDDSSANGSDKVNEFNLKNKGKEIKEIYKYKIKEVKAYSELKIDENKEHEFQLYYMYYLLDRTTGNIKDKRVLFTLDTWQYNILNLVDKRKSILVSCPTSSGKTFICYYVMDKVLRLNNDSVVVYVAPNDALALQVYHEVNGRFSTKGYSKHGDNKLCSNMSDKYADNNALDAQIIIILPSVLENILLSYYSLNYPNERSFVSRFISRIEYIIFDEIHCIGDKEFYGTQIENIIHLTNCPFLALSATIGNINFFYSWLQNVLIKKGKGDKELHLIKFYERFSDLILYVYTNRNLHHLNPLACFNFRDILYKGINKDFYCNPREIYEIVILLFELARKNKFYDLVEFLEPSFYFQYTRCINKKQFIYYMHSVKEMIVYLIQNKFITNSDYDMFKHFLLSNYMKNADYVKDENAVVEEVGNEMIKKEDNEAMEKKVQQNGVNSTKNLYKKEIKENTLKQQLYQELYKRVVLDEKYFLNKSNDLVKYTEIVNMEQEYLDSDKLIELLKKLENVKFLPCIVFNFERKELEDMTINLIKELMRRQHDKYYGDEEKAFNTKMENKLRRERYESLLKQREMLLKIKTVSRNQRLEQNLDKDYLDMLNEDEIPEPPVDISEEYDGDFYFCNRKIYHNYVFEIEDLIKDAERALEGRKHKSVLIEGLKRGIGLHYEVLPYKFTIIVESLFRLGYVRIIFSNKNLSLGINIPCKSIIFSGHTFELNSVMFKQTSGRAGRRGFDLYGNVIIWNINFKNLRRLTTSPLQTLSGSYSVNFTNICRSMLLYNCLKKNREMEEFSSRNKVIVNKPNRKKKKDDTMTVAEKEELFEKNRSVNVNFFSRINGILSMFYSSLYYVNVFQHNLHNNKRNDLFEETSRRNMKELKNDIMNENKVLNEKKLNGMISMDTCASDLIVDNENVIVNEEKMEYIEYLANEFNQFKGKNVLSKFINRKYEYNELICEFIAKKIKSDANEKNISEICFMIKMHFLMYINILIEMEFLDEECNIINLTELTIFLKKEYDNNLVLTYLLMKKVLHNIIGDSTFLSSNVNSISLPKIVDSITFEKNYSRNIIVDDTSRGQFILLFILSHFVNRLKENKIALTNVLINYNCTTRTKLELFSYKYFPLLHMLPAPIHKHIRYFETIVLRYMINYSLIILTKLNLLNRKKTYLLPYTHLYIFEQHPSLSLTEIFPKEMNSEYFKFYQSKVHDYNIRSPFLASLYKYDRFENLNELLYTSLHDLDIRRNTIPDISDDYISFYKFDNGLIKEEKVCLKNSYILDYYIHGRYHILRSKNKLGQYIWYILDRFIQSLKNIEQFIYEVKKEKLLLSSDVFYTCLKTLKEVLEKCFKSINSDSVDENS</sequence>
<dbReference type="SUPFAM" id="SSF52540">
    <property type="entry name" value="P-loop containing nucleoside triphosphate hydrolases"/>
    <property type="match status" value="2"/>
</dbReference>
<name>A0A1C3KB75_PLAMA</name>
<gene>
    <name evidence="5" type="primary">PmlGA01_070005600</name>
    <name evidence="5" type="ORF">PMLGA01_070005600</name>
</gene>
<keyword evidence="1 5" id="KW-0378">Hydrolase</keyword>
<feature type="domain" description="Helicase ATP-binding" evidence="4">
    <location>
        <begin position="1187"/>
        <end position="1369"/>
    </location>
</feature>
<dbReference type="InterPro" id="IPR011545">
    <property type="entry name" value="DEAD/DEAH_box_helicase_dom"/>
</dbReference>
<protein>
    <submittedName>
        <fullName evidence="5">DEAD/DEAH box helicase, putative</fullName>
        <ecNumber evidence="5">3.6.4.13</ecNumber>
    </submittedName>
</protein>
<evidence type="ECO:0000256" key="2">
    <source>
        <dbReference type="ARBA" id="ARBA00022806"/>
    </source>
</evidence>
<feature type="compositionally biased region" description="Basic and acidic residues" evidence="3">
    <location>
        <begin position="1070"/>
        <end position="1080"/>
    </location>
</feature>
<evidence type="ECO:0000256" key="1">
    <source>
        <dbReference type="ARBA" id="ARBA00022801"/>
    </source>
</evidence>
<dbReference type="InterPro" id="IPR052431">
    <property type="entry name" value="SKI2_subfamily_helicases"/>
</dbReference>
<keyword evidence="2 5" id="KW-0067">ATP-binding</keyword>
<evidence type="ECO:0000313" key="5">
    <source>
        <dbReference type="EMBL" id="SBT70809.1"/>
    </source>
</evidence>
<proteinExistence type="predicted"/>